<dbReference type="InterPro" id="IPR014811">
    <property type="entry name" value="ArgoL1"/>
</dbReference>
<accession>A0AAD1YU93</accession>
<dbReference type="AlphaFoldDB" id="A0AAD1YU93"/>
<gene>
    <name evidence="3" type="ORF">FPE_LOCUS4650</name>
</gene>
<evidence type="ECO:0000259" key="2">
    <source>
        <dbReference type="SMART" id="SM01163"/>
    </source>
</evidence>
<feature type="domain" description="Argonaute linker 1" evidence="2">
    <location>
        <begin position="75"/>
        <end position="127"/>
    </location>
</feature>
<organism evidence="3 4">
    <name type="scientific">Fraxinus pennsylvanica</name>
    <dbReference type="NCBI Taxonomy" id="56036"/>
    <lineage>
        <taxon>Eukaryota</taxon>
        <taxon>Viridiplantae</taxon>
        <taxon>Streptophyta</taxon>
        <taxon>Embryophyta</taxon>
        <taxon>Tracheophyta</taxon>
        <taxon>Spermatophyta</taxon>
        <taxon>Magnoliopsida</taxon>
        <taxon>eudicotyledons</taxon>
        <taxon>Gunneridae</taxon>
        <taxon>Pentapetalae</taxon>
        <taxon>asterids</taxon>
        <taxon>lamiids</taxon>
        <taxon>Lamiales</taxon>
        <taxon>Oleaceae</taxon>
        <taxon>Oleeae</taxon>
        <taxon>Fraxinus</taxon>
    </lineage>
</organism>
<dbReference type="Pfam" id="PF08699">
    <property type="entry name" value="ArgoL1"/>
    <property type="match status" value="1"/>
</dbReference>
<sequence length="186" mass="21019">MKKATDELLYESKENFEDATLLLHRPAIIFLPFFKEIFETGKEKEHSLVWCKVYEADRSESIGESILARSGRDCLLVRHSFFDNNPRNFIDVGGGVLGCRGFHSSFRTSQGGLPLNIDVSTTLIIQPGLVVDFLIASRNVKDPFSIDFAKVMNNSFRQLHEVEDVLQQHGNGTRDLDSDARRAEEA</sequence>
<proteinExistence type="predicted"/>
<dbReference type="InterPro" id="IPR036085">
    <property type="entry name" value="PAZ_dom_sf"/>
</dbReference>
<name>A0AAD1YU93_9LAMI</name>
<dbReference type="EMBL" id="OU503037">
    <property type="protein sequence ID" value="CAI9757220.1"/>
    <property type="molecule type" value="Genomic_DNA"/>
</dbReference>
<evidence type="ECO:0000313" key="4">
    <source>
        <dbReference type="Proteomes" id="UP000834106"/>
    </source>
</evidence>
<dbReference type="SMART" id="SM01163">
    <property type="entry name" value="DUF1785"/>
    <property type="match status" value="1"/>
</dbReference>
<keyword evidence="4" id="KW-1185">Reference proteome</keyword>
<protein>
    <recommendedName>
        <fullName evidence="2">Argonaute linker 1 domain-containing protein</fullName>
    </recommendedName>
</protein>
<evidence type="ECO:0000313" key="3">
    <source>
        <dbReference type="EMBL" id="CAI9757220.1"/>
    </source>
</evidence>
<dbReference type="SUPFAM" id="SSF101690">
    <property type="entry name" value="PAZ domain"/>
    <property type="match status" value="1"/>
</dbReference>
<feature type="compositionally biased region" description="Basic and acidic residues" evidence="1">
    <location>
        <begin position="172"/>
        <end position="186"/>
    </location>
</feature>
<evidence type="ECO:0000256" key="1">
    <source>
        <dbReference type="SAM" id="MobiDB-lite"/>
    </source>
</evidence>
<dbReference type="Proteomes" id="UP000834106">
    <property type="component" value="Chromosome 2"/>
</dbReference>
<dbReference type="PANTHER" id="PTHR22891">
    <property type="entry name" value="EUKARYOTIC TRANSLATION INITIATION FACTOR 2C"/>
    <property type="match status" value="1"/>
</dbReference>
<reference evidence="3" key="1">
    <citation type="submission" date="2023-05" db="EMBL/GenBank/DDBJ databases">
        <authorList>
            <person name="Huff M."/>
        </authorList>
    </citation>
    <scope>NUCLEOTIDE SEQUENCE</scope>
</reference>
<feature type="region of interest" description="Disordered" evidence="1">
    <location>
        <begin position="167"/>
        <end position="186"/>
    </location>
</feature>